<reference evidence="2" key="1">
    <citation type="submission" date="2022-11" db="UniProtKB">
        <authorList>
            <consortium name="WormBaseParasite"/>
        </authorList>
    </citation>
    <scope>IDENTIFICATION</scope>
</reference>
<organism evidence="1 2">
    <name type="scientific">Panagrolaimus sp. PS1159</name>
    <dbReference type="NCBI Taxonomy" id="55785"/>
    <lineage>
        <taxon>Eukaryota</taxon>
        <taxon>Metazoa</taxon>
        <taxon>Ecdysozoa</taxon>
        <taxon>Nematoda</taxon>
        <taxon>Chromadorea</taxon>
        <taxon>Rhabditida</taxon>
        <taxon>Tylenchina</taxon>
        <taxon>Panagrolaimomorpha</taxon>
        <taxon>Panagrolaimoidea</taxon>
        <taxon>Panagrolaimidae</taxon>
        <taxon>Panagrolaimus</taxon>
    </lineage>
</organism>
<evidence type="ECO:0000313" key="1">
    <source>
        <dbReference type="Proteomes" id="UP000887580"/>
    </source>
</evidence>
<proteinExistence type="predicted"/>
<protein>
    <submittedName>
        <fullName evidence="2">Phosphoinositide phospholipase C</fullName>
    </submittedName>
</protein>
<accession>A0AC35EXA2</accession>
<evidence type="ECO:0000313" key="2">
    <source>
        <dbReference type="WBParaSite" id="PS1159_v2.g11611.t1"/>
    </source>
</evidence>
<name>A0AC35EXA2_9BILA</name>
<sequence length="1350" mass="154634">MVVKVAASKAVAFSELPTDENAKNNNEKPAAFSLSTLFPQSFHRASKIARTLNSDSIFAAMEKGHKVQKLQLLSKWEKGDKRLFYDRETHQLLLSKWNKNPNPNIPKQTLDISLINEVQTVHFKTAIMRIEDKWKKDREIQKHNNEHILDIAFGTTFIPNHWILKFDSKETCYLWLQGINALILDSKHASHFLQMDRWLKKQFYWITSNKEELTLKQMKPFVSLVLQKKVQASELQRVSQGKLENFQAFSSAICQLLNYDSLFHKAFKNVILQKCSNITLKEFSKFINTHQQDDGLTEEQISKMLCNYLSDSNISRDFEQPYLTCEEFVDYLFSSENSLFDPINKTLIHDMNQPLTDYWINSSHNTYLTGDQIKSESSLDAYSRSLLKGCRCIELDCWDGGKKPNGDPNDIVIYHGHTMTSKLNLRDVLYTIRHYAFVTSAYPVILSIEDKCSLPFQSLLAKEFKEILGDLLVTAPVSKNETKLPPPAALAKKIIIKHKKLNIDHGNNYDDDEDILSKGNKKGILYLYDEVGHLWTRHIFVVLEQKLCYIAEPLDVNNNEKSDKNSGNEGKEKTSDKTKKEQQQEEEDAAQEVPELNEFGFPPEEMHVTEEWYHGNINHHQAKAQLLMHADKGEGLYLVRKSATLIGNFVLSVLHNGKVCHIDIKNRIIDSKQCLFFCKGIYTDTIYELISYYTQKPLKYYTQNESRDIQLRIPCPQPQPHIGQPWFLEDADKEKAVEMLSRVQEDGVFLVRYSTSNHNVFVISLRGQGIIWHYQLKRNGRLFVVNDRLFESLNQVVDYYQQNAFVHGVNLNIPINESNSDQLAANNLGGLLSEYIYRLNPDKALSLKSYEGPDSNYLSFPINAEINIISKNNNYNNMWRGIYENRCGLFPPEYVKEIGSNEKMKKVDKDGYVVIKLAHAEIKQIKLAKPHSIKISAPGRDWIIAADDENEAKKWFDELVKQTSSATIKEKNERRAQKIKHIDRELSKLVIYCQASHFNPNFTTETKFQEMCSLCETKHEKLIEKRLTLYNTKHLSRVYPAGMRFDSSNYLPIPMWNTGCHMVALNYQTPDLPMRLNHGKFLANGGCGYILKPKYLMDPNFDIGKLENVVGNFPINLKIEIIAGRHLYRCDQSKGICSPLVKIEIHGLGKDNETARTTSINANALNPLWQQTFEFKINFPEMALLRFHVEDGDYVGAKMDPFIGQAVFPVDCLRGGYRSVPLLNESSEPQELTALLVHIEIEALKHQNAKVLSPHLKLQAGRTVKDPRGIIQRGRSGSNTSIQNVSQEYSYSTPLQSPTSAIPPSPRLSIQSDTGSVNSTSSNSNPEKNETSLLKKNRKKLSSFLKMSST</sequence>
<dbReference type="Proteomes" id="UP000887580">
    <property type="component" value="Unplaced"/>
</dbReference>
<dbReference type="WBParaSite" id="PS1159_v2.g11611.t1">
    <property type="protein sequence ID" value="PS1159_v2.g11611.t1"/>
    <property type="gene ID" value="PS1159_v2.g11611"/>
</dbReference>